<dbReference type="Gene3D" id="3.40.470.10">
    <property type="entry name" value="Uracil-DNA glycosylase-like domain"/>
    <property type="match status" value="1"/>
</dbReference>
<dbReference type="InterPro" id="IPR036895">
    <property type="entry name" value="Uracil-DNA_glycosylase-like_sf"/>
</dbReference>
<organism evidence="2 3">
    <name type="scientific">Scleromatobacter humisilvae</name>
    <dbReference type="NCBI Taxonomy" id="2897159"/>
    <lineage>
        <taxon>Bacteria</taxon>
        <taxon>Pseudomonadati</taxon>
        <taxon>Pseudomonadota</taxon>
        <taxon>Betaproteobacteria</taxon>
        <taxon>Burkholderiales</taxon>
        <taxon>Sphaerotilaceae</taxon>
        <taxon>Scleromatobacter</taxon>
    </lineage>
</organism>
<dbReference type="InterPro" id="IPR026353">
    <property type="entry name" value="Hypoxan-DNA_Glyclase"/>
</dbReference>
<evidence type="ECO:0000259" key="1">
    <source>
        <dbReference type="SMART" id="SM00986"/>
    </source>
</evidence>
<reference evidence="2" key="1">
    <citation type="submission" date="2021-11" db="EMBL/GenBank/DDBJ databases">
        <title>BS-T2-15 a new species belonging to the Comamonadaceae family isolated from the soil of a French oak forest.</title>
        <authorList>
            <person name="Mieszkin S."/>
            <person name="Alain K."/>
        </authorList>
    </citation>
    <scope>NUCLEOTIDE SEQUENCE</scope>
    <source>
        <strain evidence="2">BS-T2-15</strain>
    </source>
</reference>
<dbReference type="CDD" id="cd10032">
    <property type="entry name" value="UDG-F6_HDG"/>
    <property type="match status" value="1"/>
</dbReference>
<evidence type="ECO:0000313" key="3">
    <source>
        <dbReference type="Proteomes" id="UP001139353"/>
    </source>
</evidence>
<dbReference type="NCBIfam" id="TIGR04274">
    <property type="entry name" value="hypoxanDNAglyco"/>
    <property type="match status" value="1"/>
</dbReference>
<feature type="domain" description="Uracil-DNA glycosylase-like" evidence="1">
    <location>
        <begin position="6"/>
        <end position="158"/>
    </location>
</feature>
<evidence type="ECO:0000313" key="2">
    <source>
        <dbReference type="EMBL" id="MCK9684399.1"/>
    </source>
</evidence>
<sequence>MLEGLAPVVSADTRLVILGSFPGAASLAVQQYYGHPRNGFWELVGAVLGVDLRGLPYATRLDTLRAHGVGVWDVIAKAERQGSLDSAIRNETRNPLADFVATLPQLRAIGFNGGTAARLGRLQLAGVDHGLALIDLPSSSPAHTIALDDKRRAWLRLSIALR</sequence>
<dbReference type="EMBL" id="JAJLJH010000001">
    <property type="protein sequence ID" value="MCK9684399.1"/>
    <property type="molecule type" value="Genomic_DNA"/>
</dbReference>
<dbReference type="SMART" id="SM00987">
    <property type="entry name" value="UreE_C"/>
    <property type="match status" value="1"/>
</dbReference>
<proteinExistence type="predicted"/>
<name>A0A9X1YD81_9BURK</name>
<comment type="caution">
    <text evidence="2">The sequence shown here is derived from an EMBL/GenBank/DDBJ whole genome shotgun (WGS) entry which is preliminary data.</text>
</comment>
<dbReference type="SUPFAM" id="SSF52141">
    <property type="entry name" value="Uracil-DNA glycosylase-like"/>
    <property type="match status" value="1"/>
</dbReference>
<keyword evidence="2" id="KW-0326">Glycosidase</keyword>
<dbReference type="Pfam" id="PF03167">
    <property type="entry name" value="UDG"/>
    <property type="match status" value="1"/>
</dbReference>
<dbReference type="Proteomes" id="UP001139353">
    <property type="component" value="Unassembled WGS sequence"/>
</dbReference>
<accession>A0A9X1YD81</accession>
<keyword evidence="3" id="KW-1185">Reference proteome</keyword>
<gene>
    <name evidence="2" type="ORF">LPC04_01610</name>
</gene>
<dbReference type="EC" id="3.2.2.15" evidence="2"/>
<dbReference type="SMART" id="SM00986">
    <property type="entry name" value="UDG"/>
    <property type="match status" value="1"/>
</dbReference>
<dbReference type="GO" id="GO:0033958">
    <property type="term" value="F:DNA-deoxyinosine glycosylase activity"/>
    <property type="evidence" value="ECO:0007669"/>
    <property type="project" value="UniProtKB-EC"/>
</dbReference>
<dbReference type="RefSeq" id="WP_275680430.1">
    <property type="nucleotide sequence ID" value="NZ_JAJLJH010000001.1"/>
</dbReference>
<protein>
    <submittedName>
        <fullName evidence="2">DNA-deoxyinosine glycosylase</fullName>
        <ecNumber evidence="2">3.2.2.15</ecNumber>
    </submittedName>
</protein>
<dbReference type="AlphaFoldDB" id="A0A9X1YD81"/>
<dbReference type="InterPro" id="IPR005122">
    <property type="entry name" value="Uracil-DNA_glycosylase-like"/>
</dbReference>
<keyword evidence="2" id="KW-0378">Hydrolase</keyword>